<accession>A0ABX2ARH2</accession>
<evidence type="ECO:0000259" key="3">
    <source>
        <dbReference type="Pfam" id="PF02397"/>
    </source>
</evidence>
<reference evidence="4 5" key="1">
    <citation type="submission" date="2020-05" db="EMBL/GenBank/DDBJ databases">
        <title>Distinct polysaccharide utilization as determinants for interspecies competition between intestinal Prevotella spp.</title>
        <authorList>
            <person name="Galvez E.J.C."/>
            <person name="Iljazovic A."/>
            <person name="Strowig T."/>
        </authorList>
    </citation>
    <scope>NUCLEOTIDE SEQUENCE [LARGE SCALE GENOMIC DNA]</scope>
    <source>
        <strain evidence="4 5">PROD</strain>
    </source>
</reference>
<dbReference type="GeneID" id="82156736"/>
<name>A0ABX2ARH2_9BACT</name>
<comment type="caution">
    <text evidence="4">The sequence shown here is derived from an EMBL/GenBank/DDBJ whole genome shotgun (WGS) entry which is preliminary data.</text>
</comment>
<dbReference type="Proteomes" id="UP001193734">
    <property type="component" value="Unassembled WGS sequence"/>
</dbReference>
<evidence type="ECO:0000313" key="5">
    <source>
        <dbReference type="Proteomes" id="UP001193734"/>
    </source>
</evidence>
<sequence length="208" mass="24968">MGNKTDHIYDGMNTVERCLKRTIDFLIACLCLVFFSPLFLICYIAVRMEDKGPAIFKQERIGRFGKPFYIYKFRSMKVDAEKNEPELCQQENDTRLTRTGRYLRNHHLDELPQLWNVIKGDMAFIGPRPEREYYIRQIMEHDPRYIYLYQIRPGVTSYATLYNGYTDTMEKMLRRLEFDLYYLEHHSWWFDAKILVNTFLSIVAGKKI</sequence>
<organism evidence="4 5">
    <name type="scientific">Xylanibacter rodentium</name>
    <dbReference type="NCBI Taxonomy" id="2736289"/>
    <lineage>
        <taxon>Bacteria</taxon>
        <taxon>Pseudomonadati</taxon>
        <taxon>Bacteroidota</taxon>
        <taxon>Bacteroidia</taxon>
        <taxon>Bacteroidales</taxon>
        <taxon>Prevotellaceae</taxon>
        <taxon>Xylanibacter</taxon>
    </lineage>
</organism>
<protein>
    <submittedName>
        <fullName evidence="4">Sugar transferase</fullName>
    </submittedName>
</protein>
<gene>
    <name evidence="4" type="ORF">HPS55_03055</name>
</gene>
<dbReference type="RefSeq" id="WP_172175859.1">
    <property type="nucleotide sequence ID" value="NZ_CASGKG010000014.1"/>
</dbReference>
<dbReference type="Pfam" id="PF02397">
    <property type="entry name" value="Bac_transf"/>
    <property type="match status" value="1"/>
</dbReference>
<keyword evidence="2" id="KW-0812">Transmembrane</keyword>
<dbReference type="EMBL" id="JABKKE010000003">
    <property type="protein sequence ID" value="NPE13312.1"/>
    <property type="molecule type" value="Genomic_DNA"/>
</dbReference>
<comment type="similarity">
    <text evidence="1">Belongs to the bacterial sugar transferase family.</text>
</comment>
<keyword evidence="2" id="KW-1133">Transmembrane helix</keyword>
<feature type="domain" description="Bacterial sugar transferase" evidence="3">
    <location>
        <begin position="20"/>
        <end position="203"/>
    </location>
</feature>
<dbReference type="GO" id="GO:0016740">
    <property type="term" value="F:transferase activity"/>
    <property type="evidence" value="ECO:0007669"/>
    <property type="project" value="UniProtKB-KW"/>
</dbReference>
<evidence type="ECO:0000313" key="4">
    <source>
        <dbReference type="EMBL" id="NPE13312.1"/>
    </source>
</evidence>
<keyword evidence="2" id="KW-0472">Membrane</keyword>
<feature type="transmembrane region" description="Helical" evidence="2">
    <location>
        <begin position="25"/>
        <end position="46"/>
    </location>
</feature>
<dbReference type="PANTHER" id="PTHR30576">
    <property type="entry name" value="COLANIC BIOSYNTHESIS UDP-GLUCOSE LIPID CARRIER TRANSFERASE"/>
    <property type="match status" value="1"/>
</dbReference>
<evidence type="ECO:0000256" key="2">
    <source>
        <dbReference type="SAM" id="Phobius"/>
    </source>
</evidence>
<keyword evidence="5" id="KW-1185">Reference proteome</keyword>
<dbReference type="PANTHER" id="PTHR30576:SF0">
    <property type="entry name" value="UNDECAPRENYL-PHOSPHATE N-ACETYLGALACTOSAMINYL 1-PHOSPHATE TRANSFERASE-RELATED"/>
    <property type="match status" value="1"/>
</dbReference>
<evidence type="ECO:0000256" key="1">
    <source>
        <dbReference type="ARBA" id="ARBA00006464"/>
    </source>
</evidence>
<proteinExistence type="inferred from homology"/>
<keyword evidence="4" id="KW-0808">Transferase</keyword>
<dbReference type="InterPro" id="IPR003362">
    <property type="entry name" value="Bact_transf"/>
</dbReference>